<dbReference type="AlphaFoldDB" id="A0A1V1P6V7"/>
<keyword evidence="3" id="KW-0805">Transcription regulation</keyword>
<dbReference type="SUPFAM" id="SSF46689">
    <property type="entry name" value="Homeodomain-like"/>
    <property type="match status" value="1"/>
</dbReference>
<dbReference type="GO" id="GO:0005524">
    <property type="term" value="F:ATP binding"/>
    <property type="evidence" value="ECO:0007669"/>
    <property type="project" value="UniProtKB-KW"/>
</dbReference>
<comment type="caution">
    <text evidence="9">The sequence shown here is derived from an EMBL/GenBank/DDBJ whole genome shotgun (WGS) entry which is preliminary data.</text>
</comment>
<dbReference type="PROSITE" id="PS00688">
    <property type="entry name" value="SIGMA54_INTERACT_3"/>
    <property type="match status" value="1"/>
</dbReference>
<dbReference type="Gene3D" id="1.10.8.60">
    <property type="match status" value="1"/>
</dbReference>
<dbReference type="InterPro" id="IPR058031">
    <property type="entry name" value="AAA_lid_NorR"/>
</dbReference>
<dbReference type="Proteomes" id="UP000189670">
    <property type="component" value="Unassembled WGS sequence"/>
</dbReference>
<dbReference type="CDD" id="cd00009">
    <property type="entry name" value="AAA"/>
    <property type="match status" value="1"/>
</dbReference>
<dbReference type="PROSITE" id="PS00676">
    <property type="entry name" value="SIGMA54_INTERACT_2"/>
    <property type="match status" value="1"/>
</dbReference>
<dbReference type="Pfam" id="PF02954">
    <property type="entry name" value="HTH_8"/>
    <property type="match status" value="1"/>
</dbReference>
<dbReference type="InterPro" id="IPR027417">
    <property type="entry name" value="P-loop_NTPase"/>
</dbReference>
<evidence type="ECO:0000313" key="10">
    <source>
        <dbReference type="Proteomes" id="UP000189670"/>
    </source>
</evidence>
<dbReference type="FunFam" id="3.40.50.300:FF:000006">
    <property type="entry name" value="DNA-binding transcriptional regulator NtrC"/>
    <property type="match status" value="1"/>
</dbReference>
<dbReference type="InterPro" id="IPR025944">
    <property type="entry name" value="Sigma_54_int_dom_CS"/>
</dbReference>
<dbReference type="SMART" id="SM00382">
    <property type="entry name" value="AAA"/>
    <property type="match status" value="1"/>
</dbReference>
<feature type="domain" description="Sigma-54 factor interaction" evidence="7">
    <location>
        <begin position="169"/>
        <end position="398"/>
    </location>
</feature>
<dbReference type="Gene3D" id="3.40.50.300">
    <property type="entry name" value="P-loop containing nucleotide triphosphate hydrolases"/>
    <property type="match status" value="1"/>
</dbReference>
<keyword evidence="4" id="KW-0238">DNA-binding</keyword>
<evidence type="ECO:0000256" key="3">
    <source>
        <dbReference type="ARBA" id="ARBA00023015"/>
    </source>
</evidence>
<dbReference type="Gene3D" id="1.10.10.60">
    <property type="entry name" value="Homeodomain-like"/>
    <property type="match status" value="1"/>
</dbReference>
<dbReference type="InterPro" id="IPR003593">
    <property type="entry name" value="AAA+_ATPase"/>
</dbReference>
<dbReference type="InterPro" id="IPR025943">
    <property type="entry name" value="Sigma_54_int_dom_ATP-bd_2"/>
</dbReference>
<dbReference type="InterPro" id="IPR011006">
    <property type="entry name" value="CheY-like_superfamily"/>
</dbReference>
<dbReference type="SUPFAM" id="SSF52172">
    <property type="entry name" value="CheY-like"/>
    <property type="match status" value="1"/>
</dbReference>
<keyword evidence="2" id="KW-0067">ATP-binding</keyword>
<dbReference type="EMBL" id="ATBP01000396">
    <property type="protein sequence ID" value="ETR70617.1"/>
    <property type="molecule type" value="Genomic_DNA"/>
</dbReference>
<dbReference type="InterPro" id="IPR001789">
    <property type="entry name" value="Sig_transdc_resp-reg_receiver"/>
</dbReference>
<dbReference type="SUPFAM" id="SSF52540">
    <property type="entry name" value="P-loop containing nucleoside triphosphate hydrolases"/>
    <property type="match status" value="1"/>
</dbReference>
<evidence type="ECO:0000256" key="2">
    <source>
        <dbReference type="ARBA" id="ARBA00022840"/>
    </source>
</evidence>
<evidence type="ECO:0000259" key="7">
    <source>
        <dbReference type="PROSITE" id="PS50045"/>
    </source>
</evidence>
<dbReference type="Gene3D" id="3.40.50.2300">
    <property type="match status" value="1"/>
</dbReference>
<protein>
    <submittedName>
        <fullName evidence="9">Fis family two component sigma-54 specific transcriptional regulator</fullName>
    </submittedName>
</protein>
<evidence type="ECO:0000313" key="9">
    <source>
        <dbReference type="EMBL" id="ETR70617.1"/>
    </source>
</evidence>
<name>A0A1V1P6V7_9BACT</name>
<evidence type="ECO:0000256" key="5">
    <source>
        <dbReference type="ARBA" id="ARBA00023163"/>
    </source>
</evidence>
<dbReference type="InterPro" id="IPR009057">
    <property type="entry name" value="Homeodomain-like_sf"/>
</dbReference>
<evidence type="ECO:0000256" key="1">
    <source>
        <dbReference type="ARBA" id="ARBA00022741"/>
    </source>
</evidence>
<sequence>MINPIHPINWIRPKQNHKQRKKMSLAIKIICIDKGRELAAQVKRVFTEDRIELSFSRNLDAVVDRFERGTFDVMLFSDVMASQDPSDAMEILELISIKCPKTQILYFAHPKKLKTAHKALRAGVYHYSVLPVSDQEMKLLIETAYAKQSLVGLNMMLRSDKEQNTFESMIGQSTVMQNVYQQIRQAAAIDIPVLLSGETGTGKELAAQAIHELSPRSQASCIPVHIGSLPDDLVASELFGHERGAFTGATSKRKGCFENADGGTVFLDEIATIDEKMQVSLLRLLETSEFNPIGSQESISVNVRIIAASNADLLEEIRLGRFREDLYYRLDVMQINLPPLRDRHGDLHLLVDHFINYSCENFQKTIRGASTEFMNCLDTYPWPGNVRELKNVIQRSVINSSSDVLELDDLPEQIIHNKNKNMSMNIQVGMSLDAVEKELIIRTMEYANHNRTKTSQILGISRRALYNKFKRHGIQFKMSVTKID</sequence>
<comment type="caution">
    <text evidence="6">Lacks conserved residue(s) required for the propagation of feature annotation.</text>
</comment>
<dbReference type="GO" id="GO:0043565">
    <property type="term" value="F:sequence-specific DNA binding"/>
    <property type="evidence" value="ECO:0007669"/>
    <property type="project" value="InterPro"/>
</dbReference>
<organism evidence="9 10">
    <name type="scientific">Candidatus Magnetoglobus multicellularis str. Araruama</name>
    <dbReference type="NCBI Taxonomy" id="890399"/>
    <lineage>
        <taxon>Bacteria</taxon>
        <taxon>Pseudomonadati</taxon>
        <taxon>Thermodesulfobacteriota</taxon>
        <taxon>Desulfobacteria</taxon>
        <taxon>Desulfobacterales</taxon>
        <taxon>Desulfobacteraceae</taxon>
        <taxon>Candidatus Magnetoglobus</taxon>
    </lineage>
</organism>
<dbReference type="InterPro" id="IPR002197">
    <property type="entry name" value="HTH_Fis"/>
</dbReference>
<dbReference type="PROSITE" id="PS50045">
    <property type="entry name" value="SIGMA54_INTERACT_4"/>
    <property type="match status" value="1"/>
</dbReference>
<accession>A0A1V1P6V7</accession>
<dbReference type="GO" id="GO:0006355">
    <property type="term" value="P:regulation of DNA-templated transcription"/>
    <property type="evidence" value="ECO:0007669"/>
    <property type="project" value="InterPro"/>
</dbReference>
<reference evidence="10" key="1">
    <citation type="submission" date="2012-11" db="EMBL/GenBank/DDBJ databases">
        <authorList>
            <person name="Lucero-Rivera Y.E."/>
            <person name="Tovar-Ramirez D."/>
        </authorList>
    </citation>
    <scope>NUCLEOTIDE SEQUENCE [LARGE SCALE GENOMIC DNA]</scope>
    <source>
        <strain evidence="10">Araruama</strain>
    </source>
</reference>
<keyword evidence="1" id="KW-0547">Nucleotide-binding</keyword>
<proteinExistence type="predicted"/>
<evidence type="ECO:0000256" key="6">
    <source>
        <dbReference type="PROSITE-ProRule" id="PRU00169"/>
    </source>
</evidence>
<evidence type="ECO:0000256" key="4">
    <source>
        <dbReference type="ARBA" id="ARBA00023125"/>
    </source>
</evidence>
<dbReference type="Pfam" id="PF00158">
    <property type="entry name" value="Sigma54_activat"/>
    <property type="match status" value="1"/>
</dbReference>
<dbReference type="Pfam" id="PF25601">
    <property type="entry name" value="AAA_lid_14"/>
    <property type="match status" value="1"/>
</dbReference>
<dbReference type="PRINTS" id="PR01590">
    <property type="entry name" value="HTHFIS"/>
</dbReference>
<gene>
    <name evidence="9" type="ORF">OMM_03113</name>
</gene>
<evidence type="ECO:0000259" key="8">
    <source>
        <dbReference type="PROSITE" id="PS50110"/>
    </source>
</evidence>
<keyword evidence="5" id="KW-0804">Transcription</keyword>
<dbReference type="GO" id="GO:0000160">
    <property type="term" value="P:phosphorelay signal transduction system"/>
    <property type="evidence" value="ECO:0007669"/>
    <property type="project" value="InterPro"/>
</dbReference>
<dbReference type="PANTHER" id="PTHR32071">
    <property type="entry name" value="TRANSCRIPTIONAL REGULATORY PROTEIN"/>
    <property type="match status" value="1"/>
</dbReference>
<feature type="domain" description="Response regulatory" evidence="8">
    <location>
        <begin position="28"/>
        <end position="145"/>
    </location>
</feature>
<dbReference type="PROSITE" id="PS50110">
    <property type="entry name" value="RESPONSE_REGULATORY"/>
    <property type="match status" value="1"/>
</dbReference>
<dbReference type="InterPro" id="IPR002078">
    <property type="entry name" value="Sigma_54_int"/>
</dbReference>